<proteinExistence type="predicted"/>
<reference evidence="1 2" key="1">
    <citation type="submission" date="2008-06" db="EMBL/GenBank/DDBJ databases">
        <title>Complete sequence of Pelodictyon phaeoclathratiforme BU-1.</title>
        <authorList>
            <consortium name="US DOE Joint Genome Institute"/>
            <person name="Lucas S."/>
            <person name="Copeland A."/>
            <person name="Lapidus A."/>
            <person name="Glavina del Rio T."/>
            <person name="Dalin E."/>
            <person name="Tice H."/>
            <person name="Bruce D."/>
            <person name="Goodwin L."/>
            <person name="Pitluck S."/>
            <person name="Schmutz J."/>
            <person name="Larimer F."/>
            <person name="Land M."/>
            <person name="Hauser L."/>
            <person name="Kyrpides N."/>
            <person name="Mikhailova N."/>
            <person name="Liu Z."/>
            <person name="Li T."/>
            <person name="Zhao F."/>
            <person name="Overmann J."/>
            <person name="Bryant D.A."/>
            <person name="Richardson P."/>
        </authorList>
    </citation>
    <scope>NUCLEOTIDE SEQUENCE [LARGE SCALE GENOMIC DNA]</scope>
    <source>
        <strain evidence="2">DSM 5477 / BU-1</strain>
    </source>
</reference>
<keyword evidence="2" id="KW-1185">Reference proteome</keyword>
<dbReference type="STRING" id="324925.Ppha_2588"/>
<accession>B4SFH1</accession>
<dbReference type="KEGG" id="pph:Ppha_2588"/>
<name>B4SFH1_PELPB</name>
<evidence type="ECO:0000313" key="2">
    <source>
        <dbReference type="Proteomes" id="UP000002724"/>
    </source>
</evidence>
<dbReference type="EMBL" id="CP001110">
    <property type="protein sequence ID" value="ACF44750.1"/>
    <property type="molecule type" value="Genomic_DNA"/>
</dbReference>
<organism evidence="1 2">
    <name type="scientific">Pelodictyon phaeoclathratiforme (strain DSM 5477 / BU-1)</name>
    <dbReference type="NCBI Taxonomy" id="324925"/>
    <lineage>
        <taxon>Bacteria</taxon>
        <taxon>Pseudomonadati</taxon>
        <taxon>Chlorobiota</taxon>
        <taxon>Chlorobiia</taxon>
        <taxon>Chlorobiales</taxon>
        <taxon>Chlorobiaceae</taxon>
        <taxon>Chlorobium/Pelodictyon group</taxon>
        <taxon>Pelodictyon</taxon>
    </lineage>
</organism>
<protein>
    <submittedName>
        <fullName evidence="1">Uncharacterized protein</fullName>
    </submittedName>
</protein>
<sequence>MHHPRSAVLRTDEEATIPGAQLFAVFGGKMSILCTIYGNEMQERES</sequence>
<dbReference type="AlphaFoldDB" id="B4SFH1"/>
<dbReference type="Proteomes" id="UP000002724">
    <property type="component" value="Chromosome"/>
</dbReference>
<gene>
    <name evidence="1" type="ordered locus">Ppha_2588</name>
</gene>
<dbReference type="HOGENOM" id="CLU_3186996_0_0_10"/>
<evidence type="ECO:0000313" key="1">
    <source>
        <dbReference type="EMBL" id="ACF44750.1"/>
    </source>
</evidence>